<evidence type="ECO:0000256" key="3">
    <source>
        <dbReference type="ARBA" id="ARBA00022679"/>
    </source>
</evidence>
<dbReference type="SMART" id="SM00072">
    <property type="entry name" value="GuKc"/>
    <property type="match status" value="1"/>
</dbReference>
<dbReference type="GO" id="GO:0019634">
    <property type="term" value="P:organic phosphonate metabolic process"/>
    <property type="evidence" value="ECO:0007669"/>
    <property type="project" value="UniProtKB-UniRule"/>
</dbReference>
<keyword evidence="9" id="KW-1185">Reference proteome</keyword>
<protein>
    <recommendedName>
        <fullName evidence="6">Ribose 1,5-bisphosphate phosphokinase PhnN</fullName>
        <ecNumber evidence="6">2.7.4.23</ecNumber>
    </recommendedName>
    <alternativeName>
        <fullName evidence="6">Ribose 1,5-bisphosphokinase</fullName>
    </alternativeName>
</protein>
<dbReference type="InterPro" id="IPR027417">
    <property type="entry name" value="P-loop_NTPase"/>
</dbReference>
<comment type="function">
    <text evidence="6">Catalyzes the phosphorylation of ribose 1,5-bisphosphate to 5-phospho-D-ribosyl alpha-1-diphosphate (PRPP).</text>
</comment>
<organism evidence="8 9">
    <name type="scientific">Roseinatronobacter thiooxidans</name>
    <dbReference type="NCBI Taxonomy" id="121821"/>
    <lineage>
        <taxon>Bacteria</taxon>
        <taxon>Pseudomonadati</taxon>
        <taxon>Pseudomonadota</taxon>
        <taxon>Alphaproteobacteria</taxon>
        <taxon>Rhodobacterales</taxon>
        <taxon>Paracoccaceae</taxon>
        <taxon>Roseinatronobacter</taxon>
    </lineage>
</organism>
<keyword evidence="3 6" id="KW-0808">Transferase</keyword>
<dbReference type="OrthoDB" id="341217at2"/>
<comment type="caution">
    <text evidence="8">The sequence shown here is derived from an EMBL/GenBank/DDBJ whole genome shotgun (WGS) entry which is preliminary data.</text>
</comment>
<evidence type="ECO:0000313" key="8">
    <source>
        <dbReference type="EMBL" id="PZX38015.1"/>
    </source>
</evidence>
<dbReference type="Pfam" id="PF13238">
    <property type="entry name" value="AAA_18"/>
    <property type="match status" value="1"/>
</dbReference>
<dbReference type="EC" id="2.7.4.23" evidence="6"/>
<evidence type="ECO:0000256" key="2">
    <source>
        <dbReference type="ARBA" id="ARBA00005069"/>
    </source>
</evidence>
<feature type="domain" description="Guanylate kinase/L-type calcium channel beta subunit" evidence="7">
    <location>
        <begin position="2"/>
        <end position="173"/>
    </location>
</feature>
<evidence type="ECO:0000256" key="1">
    <source>
        <dbReference type="ARBA" id="ARBA00000373"/>
    </source>
</evidence>
<comment type="catalytic activity">
    <reaction evidence="1 6">
        <text>alpha-D-ribose 1,5-bisphosphate + ATP = 5-phospho-alpha-D-ribose 1-diphosphate + ADP</text>
        <dbReference type="Rhea" id="RHEA:20109"/>
        <dbReference type="ChEBI" id="CHEBI:30616"/>
        <dbReference type="ChEBI" id="CHEBI:58017"/>
        <dbReference type="ChEBI" id="CHEBI:68688"/>
        <dbReference type="ChEBI" id="CHEBI:456216"/>
        <dbReference type="EC" id="2.7.4.23"/>
    </reaction>
</comment>
<dbReference type="EMBL" id="QKZQ01000019">
    <property type="protein sequence ID" value="PZX38015.1"/>
    <property type="molecule type" value="Genomic_DNA"/>
</dbReference>
<comment type="pathway">
    <text evidence="2 6">Metabolic intermediate biosynthesis; 5-phospho-alpha-D-ribose 1-diphosphate biosynthesis; 5-phospho-alpha-D-ribose 1-diphosphate from D-ribose 5-phosphate (route II): step 3/3.</text>
</comment>
<comment type="similarity">
    <text evidence="6">Belongs to the ribose 1,5-bisphosphokinase family.</text>
</comment>
<proteinExistence type="inferred from homology"/>
<feature type="binding site" evidence="6">
    <location>
        <begin position="10"/>
        <end position="17"/>
    </location>
    <ligand>
        <name>ATP</name>
        <dbReference type="ChEBI" id="CHEBI:30616"/>
    </ligand>
</feature>
<dbReference type="Gene3D" id="3.40.50.300">
    <property type="entry name" value="P-loop containing nucleotide triphosphate hydrolases"/>
    <property type="match status" value="1"/>
</dbReference>
<dbReference type="NCBIfam" id="TIGR02322">
    <property type="entry name" value="phosphon_PhnN"/>
    <property type="match status" value="1"/>
</dbReference>
<dbReference type="RefSeq" id="WP_071471133.1">
    <property type="nucleotide sequence ID" value="NZ_MEHT01000047.1"/>
</dbReference>
<reference evidence="8 9" key="1">
    <citation type="submission" date="2018-06" db="EMBL/GenBank/DDBJ databases">
        <title>Genomic Encyclopedia of Archaeal and Bacterial Type Strains, Phase II (KMG-II): from individual species to whole genera.</title>
        <authorList>
            <person name="Goeker M."/>
        </authorList>
    </citation>
    <scope>NUCLEOTIDE SEQUENCE [LARGE SCALE GENOMIC DNA]</scope>
    <source>
        <strain evidence="8 9">DSM 13087</strain>
    </source>
</reference>
<accession>A0A2W7QHF1</accession>
<dbReference type="Proteomes" id="UP000249364">
    <property type="component" value="Unassembled WGS sequence"/>
</dbReference>
<keyword evidence="4 6" id="KW-0547">Nucleotide-binding</keyword>
<evidence type="ECO:0000259" key="7">
    <source>
        <dbReference type="SMART" id="SM00072"/>
    </source>
</evidence>
<name>A0A2W7QHF1_9RHOB</name>
<evidence type="ECO:0000313" key="9">
    <source>
        <dbReference type="Proteomes" id="UP000249364"/>
    </source>
</evidence>
<keyword evidence="8" id="KW-0418">Kinase</keyword>
<keyword evidence="5 6" id="KW-0067">ATP-binding</keyword>
<gene>
    <name evidence="6" type="primary">phnN</name>
    <name evidence="8" type="ORF">LY56_03145</name>
</gene>
<dbReference type="PANTHER" id="PTHR23117:SF8">
    <property type="entry name" value="RIBOSE 1,5-BISPHOSPHATE PHOSPHOKINASE PHNN"/>
    <property type="match status" value="1"/>
</dbReference>
<dbReference type="SUPFAM" id="SSF52540">
    <property type="entry name" value="P-loop containing nucleoside triphosphate hydrolases"/>
    <property type="match status" value="1"/>
</dbReference>
<evidence type="ECO:0000256" key="4">
    <source>
        <dbReference type="ARBA" id="ARBA00022741"/>
    </source>
</evidence>
<dbReference type="STRING" id="121821.GCA_001870675_03347"/>
<dbReference type="GO" id="GO:0005829">
    <property type="term" value="C:cytosol"/>
    <property type="evidence" value="ECO:0007669"/>
    <property type="project" value="TreeGrafter"/>
</dbReference>
<dbReference type="GO" id="GO:0033863">
    <property type="term" value="F:ribose 1,5-bisphosphate phosphokinase activity"/>
    <property type="evidence" value="ECO:0007669"/>
    <property type="project" value="UniProtKB-UniRule"/>
</dbReference>
<dbReference type="AlphaFoldDB" id="A0A2W7QHF1"/>
<dbReference type="UniPathway" id="UPA00087">
    <property type="reaction ID" value="UER00175"/>
</dbReference>
<dbReference type="PANTHER" id="PTHR23117">
    <property type="entry name" value="GUANYLATE KINASE-RELATED"/>
    <property type="match status" value="1"/>
</dbReference>
<dbReference type="InterPro" id="IPR008145">
    <property type="entry name" value="GK/Ca_channel_bsu"/>
</dbReference>
<dbReference type="InterPro" id="IPR012699">
    <property type="entry name" value="PhnN"/>
</dbReference>
<dbReference type="GO" id="GO:0005524">
    <property type="term" value="F:ATP binding"/>
    <property type="evidence" value="ECO:0007669"/>
    <property type="project" value="UniProtKB-KW"/>
</dbReference>
<dbReference type="HAMAP" id="MF_00836">
    <property type="entry name" value="PhnN"/>
    <property type="match status" value="1"/>
</dbReference>
<evidence type="ECO:0000256" key="6">
    <source>
        <dbReference type="HAMAP-Rule" id="MF_00836"/>
    </source>
</evidence>
<evidence type="ECO:0000256" key="5">
    <source>
        <dbReference type="ARBA" id="ARBA00022840"/>
    </source>
</evidence>
<dbReference type="GO" id="GO:0006015">
    <property type="term" value="P:5-phosphoribose 1-diphosphate biosynthetic process"/>
    <property type="evidence" value="ECO:0007669"/>
    <property type="project" value="UniProtKB-UniRule"/>
</dbReference>
<sequence>MSGLLIAVVGPSGVGKDTLLDALARARPDIKVVQRIITRAADAGGEAHLAHSEAEFEAQRAAGHYAFHWQAHGARYAIPASIDADLAQGHVVVFNGSRKALPDIQKAYPGLLVLMVTAAPEVLAQRLQARGRETDKEIGARLKRAELAAPAGAIMIRNDTTPDAALAQMLAVITRATARA</sequence>